<dbReference type="GO" id="GO:0005886">
    <property type="term" value="C:plasma membrane"/>
    <property type="evidence" value="ECO:0007669"/>
    <property type="project" value="UniProtKB-SubCell"/>
</dbReference>
<dbReference type="PANTHER" id="PTHR24221">
    <property type="entry name" value="ATP-BINDING CASSETTE SUB-FAMILY B"/>
    <property type="match status" value="1"/>
</dbReference>
<evidence type="ECO:0000256" key="7">
    <source>
        <dbReference type="ARBA" id="ARBA00023136"/>
    </source>
</evidence>
<dbReference type="GO" id="GO:0140359">
    <property type="term" value="F:ABC-type transporter activity"/>
    <property type="evidence" value="ECO:0007669"/>
    <property type="project" value="InterPro"/>
</dbReference>
<evidence type="ECO:0000256" key="5">
    <source>
        <dbReference type="ARBA" id="ARBA00022967"/>
    </source>
</evidence>
<dbReference type="AlphaFoldDB" id="A0A9X2YHR4"/>
<gene>
    <name evidence="12" type="ORF">H7K45_03560</name>
</gene>
<feature type="transmembrane region" description="Helical" evidence="9">
    <location>
        <begin position="136"/>
        <end position="156"/>
    </location>
</feature>
<keyword evidence="13" id="KW-1185">Reference proteome</keyword>
<evidence type="ECO:0000259" key="11">
    <source>
        <dbReference type="PROSITE" id="PS50929"/>
    </source>
</evidence>
<keyword evidence="2" id="KW-0813">Transport</keyword>
<evidence type="ECO:0000256" key="1">
    <source>
        <dbReference type="ARBA" id="ARBA00004429"/>
    </source>
</evidence>
<feature type="domain" description="ABC transmembrane type-1" evidence="11">
    <location>
        <begin position="1"/>
        <end position="271"/>
    </location>
</feature>
<evidence type="ECO:0000256" key="9">
    <source>
        <dbReference type="SAM" id="Phobius"/>
    </source>
</evidence>
<dbReference type="Proteomes" id="UP001141629">
    <property type="component" value="Unassembled WGS sequence"/>
</dbReference>
<dbReference type="GO" id="GO:0034040">
    <property type="term" value="F:ATPase-coupled lipid transmembrane transporter activity"/>
    <property type="evidence" value="ECO:0007669"/>
    <property type="project" value="TreeGrafter"/>
</dbReference>
<protein>
    <submittedName>
        <fullName evidence="12">ABC transporter ATP-binding protein</fullName>
    </submittedName>
</protein>
<dbReference type="EMBL" id="JACKVK010000002">
    <property type="protein sequence ID" value="MCV7419608.1"/>
    <property type="molecule type" value="Genomic_DNA"/>
</dbReference>
<keyword evidence="3" id="KW-1003">Cell membrane</keyword>
<keyword evidence="12" id="KW-0067">ATP-binding</keyword>
<keyword evidence="3" id="KW-0997">Cell inner membrane</keyword>
<dbReference type="Gene3D" id="1.20.1560.10">
    <property type="entry name" value="ABC transporter type 1, transmembrane domain"/>
    <property type="match status" value="1"/>
</dbReference>
<dbReference type="Gene3D" id="3.40.50.300">
    <property type="entry name" value="P-loop containing nucleotide triphosphate hydrolases"/>
    <property type="match status" value="1"/>
</dbReference>
<dbReference type="InterPro" id="IPR017871">
    <property type="entry name" value="ABC_transporter-like_CS"/>
</dbReference>
<evidence type="ECO:0000256" key="6">
    <source>
        <dbReference type="ARBA" id="ARBA00022989"/>
    </source>
</evidence>
<dbReference type="PROSITE" id="PS00211">
    <property type="entry name" value="ABC_TRANSPORTER_1"/>
    <property type="match status" value="1"/>
</dbReference>
<dbReference type="Pfam" id="PF00664">
    <property type="entry name" value="ABC_membrane"/>
    <property type="match status" value="1"/>
</dbReference>
<keyword evidence="6 9" id="KW-1133">Transmembrane helix</keyword>
<evidence type="ECO:0000256" key="3">
    <source>
        <dbReference type="ARBA" id="ARBA00022519"/>
    </source>
</evidence>
<name>A0A9X2YHR4_9MYCO</name>
<evidence type="ECO:0000313" key="12">
    <source>
        <dbReference type="EMBL" id="MCV7419608.1"/>
    </source>
</evidence>
<keyword evidence="7 9" id="KW-0472">Membrane</keyword>
<dbReference type="SUPFAM" id="SSF52540">
    <property type="entry name" value="P-loop containing nucleoside triphosphate hydrolases"/>
    <property type="match status" value="1"/>
</dbReference>
<feature type="transmembrane region" description="Helical" evidence="9">
    <location>
        <begin position="217"/>
        <end position="242"/>
    </location>
</feature>
<dbReference type="GO" id="GO:0005524">
    <property type="term" value="F:ATP binding"/>
    <property type="evidence" value="ECO:0007669"/>
    <property type="project" value="UniProtKB-KW"/>
</dbReference>
<keyword evidence="4 9" id="KW-0812">Transmembrane</keyword>
<dbReference type="Pfam" id="PF00005">
    <property type="entry name" value="ABC_tran"/>
    <property type="match status" value="1"/>
</dbReference>
<dbReference type="PROSITE" id="PS50929">
    <property type="entry name" value="ABC_TM1F"/>
    <property type="match status" value="1"/>
</dbReference>
<reference evidence="12" key="2">
    <citation type="journal article" date="2022" name="BMC Genomics">
        <title>Comparative genome analysis of mycobacteria focusing on tRNA and non-coding RNA.</title>
        <authorList>
            <person name="Behra P.R.K."/>
            <person name="Pettersson B.M.F."/>
            <person name="Ramesh M."/>
            <person name="Das S."/>
            <person name="Dasgupta S."/>
            <person name="Kirsebom L.A."/>
        </authorList>
    </citation>
    <scope>NUCLEOTIDE SEQUENCE</scope>
    <source>
        <strain evidence="12">DSM 44838</strain>
    </source>
</reference>
<feature type="domain" description="ABC transporter" evidence="10">
    <location>
        <begin position="288"/>
        <end position="540"/>
    </location>
</feature>
<evidence type="ECO:0000256" key="8">
    <source>
        <dbReference type="ARBA" id="ARBA00023455"/>
    </source>
</evidence>
<reference evidence="12" key="1">
    <citation type="submission" date="2020-07" db="EMBL/GenBank/DDBJ databases">
        <authorList>
            <person name="Pettersson B.M.F."/>
            <person name="Behra P.R.K."/>
            <person name="Ramesh M."/>
            <person name="Das S."/>
            <person name="Dasgupta S."/>
            <person name="Kirsebom L.A."/>
        </authorList>
    </citation>
    <scope>NUCLEOTIDE SEQUENCE</scope>
    <source>
        <strain evidence="12">DSM 44838</strain>
    </source>
</reference>
<evidence type="ECO:0000256" key="2">
    <source>
        <dbReference type="ARBA" id="ARBA00022448"/>
    </source>
</evidence>
<comment type="subcellular location">
    <subcellularLocation>
        <location evidence="1">Cell inner membrane</location>
        <topology evidence="1">Multi-pass membrane protein</topology>
    </subcellularLocation>
</comment>
<evidence type="ECO:0000313" key="13">
    <source>
        <dbReference type="Proteomes" id="UP001141629"/>
    </source>
</evidence>
<feature type="transmembrane region" description="Helical" evidence="9">
    <location>
        <begin position="33"/>
        <end position="51"/>
    </location>
</feature>
<dbReference type="CDD" id="cd07346">
    <property type="entry name" value="ABC_6TM_exporters"/>
    <property type="match status" value="1"/>
</dbReference>
<dbReference type="InterPro" id="IPR039421">
    <property type="entry name" value="Type_1_exporter"/>
</dbReference>
<evidence type="ECO:0000259" key="10">
    <source>
        <dbReference type="PROSITE" id="PS50893"/>
    </source>
</evidence>
<organism evidence="12 13">
    <name type="scientific">Mycobacterium yunnanensis</name>
    <dbReference type="NCBI Taxonomy" id="368477"/>
    <lineage>
        <taxon>Bacteria</taxon>
        <taxon>Bacillati</taxon>
        <taxon>Actinomycetota</taxon>
        <taxon>Actinomycetes</taxon>
        <taxon>Mycobacteriales</taxon>
        <taxon>Mycobacteriaceae</taxon>
        <taxon>Mycobacterium</taxon>
    </lineage>
</organism>
<dbReference type="InterPro" id="IPR011527">
    <property type="entry name" value="ABC1_TM_dom"/>
</dbReference>
<keyword evidence="12" id="KW-0547">Nucleotide-binding</keyword>
<accession>A0A9X2YHR4</accession>
<evidence type="ECO:0000256" key="4">
    <source>
        <dbReference type="ARBA" id="ARBA00022692"/>
    </source>
</evidence>
<dbReference type="InterPro" id="IPR003439">
    <property type="entry name" value="ABC_transporter-like_ATP-bd"/>
</dbReference>
<feature type="transmembrane region" description="Helical" evidence="9">
    <location>
        <begin position="113"/>
        <end position="130"/>
    </location>
</feature>
<dbReference type="GO" id="GO:0016887">
    <property type="term" value="F:ATP hydrolysis activity"/>
    <property type="evidence" value="ECO:0007669"/>
    <property type="project" value="InterPro"/>
</dbReference>
<dbReference type="SUPFAM" id="SSF90123">
    <property type="entry name" value="ABC transporter transmembrane region"/>
    <property type="match status" value="1"/>
</dbReference>
<keyword evidence="5" id="KW-1278">Translocase</keyword>
<comment type="caution">
    <text evidence="12">The sequence shown here is derived from an EMBL/GenBank/DDBJ whole genome shotgun (WGS) entry which is preliminary data.</text>
</comment>
<dbReference type="InterPro" id="IPR027417">
    <property type="entry name" value="P-loop_NTPase"/>
</dbReference>
<dbReference type="PANTHER" id="PTHR24221:SF654">
    <property type="entry name" value="ATP-BINDING CASSETTE SUB-FAMILY B MEMBER 6"/>
    <property type="match status" value="1"/>
</dbReference>
<proteinExistence type="inferred from homology"/>
<dbReference type="InterPro" id="IPR036640">
    <property type="entry name" value="ABC1_TM_sf"/>
</dbReference>
<comment type="similarity">
    <text evidence="8">Belongs to the ABC transporter superfamily. Siderophore-Fe(3+) uptake transporter (SIUT) (TC 3.A.1.21) family.</text>
</comment>
<dbReference type="PROSITE" id="PS50893">
    <property type="entry name" value="ABC_TRANSPORTER_2"/>
    <property type="match status" value="1"/>
</dbReference>
<sequence>MLICGHQLCEAMVPVMIGAVVGRAVETGDVGQLILWIAALAVLFLALTSCYQAGARHLMRAIATEGHQLRVDLSLRILHPFRLRTSLRSGELLSIASTDADETSYLLDYVPRIAGSVTAIAVCAGVLLSVDVPLGLAVLIGTPVILYLLHFGGPVITRRVADQQELAGRATATSADLIAGLRPLRGIGAEETAARRYRAVSQEALAATLRATRSQSVYVGVSNAMSALLAVGIAVLAGWFALRGQISIGELVTVIGLAQFLLEPFKTMAEVPSWVAEARASAVRVGWVEDAPVALTPGSARLGAGPHGLELVDVGHGSLDGVTLTVEPGAMVGVVTASAADADALITVLSGQLAPGDYRGEIRIGGVPFEHLDPAESRRTLLVEPHRADLFTGSLRSNLLVDGADDAHVELALRSSCATDVVEVHGEGLDHGVTERGSSLSGGQRQRLTLARALIRRPPVLVLHEPTTAVDAVTEGAVAQGIAEMRHGVEAECFTTLIVTCSPALLAATDRVVFVDSGRVVATGSHVELMGRSDYRTAVLR</sequence>